<feature type="transmembrane region" description="Helical" evidence="9">
    <location>
        <begin position="83"/>
        <end position="104"/>
    </location>
</feature>
<comment type="subcellular location">
    <subcellularLocation>
        <location evidence="1">Cell inner membrane</location>
        <topology evidence="1">Multi-pass membrane protein</topology>
    </subcellularLocation>
</comment>
<reference evidence="10 11" key="1">
    <citation type="submission" date="2019-11" db="EMBL/GenBank/DDBJ databases">
        <authorList>
            <person name="Khan S.A."/>
            <person name="Jeon C.O."/>
            <person name="Chun B.H."/>
        </authorList>
    </citation>
    <scope>NUCLEOTIDE SEQUENCE [LARGE SCALE GENOMIC DNA]</scope>
    <source>
        <strain evidence="10 11">IMCC 1097</strain>
    </source>
</reference>
<keyword evidence="5 9" id="KW-0812">Transmembrane</keyword>
<keyword evidence="6 9" id="KW-1133">Transmembrane helix</keyword>
<dbReference type="KEGG" id="llp:GH975_00195"/>
<dbReference type="PANTHER" id="PTHR30574">
    <property type="entry name" value="INNER MEMBRANE PROTEIN YEDE"/>
    <property type="match status" value="1"/>
</dbReference>
<keyword evidence="4" id="KW-0997">Cell inner membrane</keyword>
<evidence type="ECO:0000256" key="6">
    <source>
        <dbReference type="ARBA" id="ARBA00022989"/>
    </source>
</evidence>
<sequence length="357" mass="36996">MMEWIESLPTGQVSVLIGALTDLAFGALAQQSRFCLRAACVEFWRGDAGPKFAIWLLAFASALIATQLLILNGTLETTSIRQLTTTGSLSGAIIGGSLFGWGMVMARGCASRLLVLSGTGNQRALVAGLVVTLVSQATLRGGLSPLREWAGGLWLVDASARNLADRLPTWLPLIAGIALLAGGIYLARVHANRLWPSLAAVGVGLCIALGWGLTAWHASWSFDIIAVKSVSFTGPSADTLMGFINLPQLPLSFDIGIVVGVFAGAMLAAVASGQFKLQSFTEQTGLSRYLIGAGLMGFGGMLAGGCAVGAGVTGGAVMALTAWVALLFMWLNAGIADWVLERAPRPLEVAGPAPTAD</sequence>
<dbReference type="Pfam" id="PF04143">
    <property type="entry name" value="Sulf_transp"/>
    <property type="match status" value="1"/>
</dbReference>
<dbReference type="EMBL" id="CP045871">
    <property type="protein sequence ID" value="QGG79059.1"/>
    <property type="molecule type" value="Genomic_DNA"/>
</dbReference>
<feature type="transmembrane region" description="Helical" evidence="9">
    <location>
        <begin position="316"/>
        <end position="340"/>
    </location>
</feature>
<evidence type="ECO:0000256" key="9">
    <source>
        <dbReference type="SAM" id="Phobius"/>
    </source>
</evidence>
<name>A0A5Q2Q559_9GAMM</name>
<evidence type="ECO:0000256" key="7">
    <source>
        <dbReference type="ARBA" id="ARBA00023136"/>
    </source>
</evidence>
<feature type="transmembrane region" description="Helical" evidence="9">
    <location>
        <begin position="194"/>
        <end position="213"/>
    </location>
</feature>
<evidence type="ECO:0000256" key="4">
    <source>
        <dbReference type="ARBA" id="ARBA00022519"/>
    </source>
</evidence>
<keyword evidence="2" id="KW-0813">Transport</keyword>
<keyword evidence="11" id="KW-1185">Reference proteome</keyword>
<feature type="transmembrane region" description="Helical" evidence="9">
    <location>
        <begin position="255"/>
        <end position="277"/>
    </location>
</feature>
<dbReference type="GO" id="GO:0005886">
    <property type="term" value="C:plasma membrane"/>
    <property type="evidence" value="ECO:0007669"/>
    <property type="project" value="UniProtKB-SubCell"/>
</dbReference>
<dbReference type="OrthoDB" id="9794165at2"/>
<evidence type="ECO:0000256" key="8">
    <source>
        <dbReference type="ARBA" id="ARBA00035655"/>
    </source>
</evidence>
<proteinExistence type="inferred from homology"/>
<keyword evidence="7 9" id="KW-0472">Membrane</keyword>
<dbReference type="PANTHER" id="PTHR30574:SF1">
    <property type="entry name" value="SULPHUR TRANSPORT DOMAIN-CONTAINING PROTEIN"/>
    <property type="match status" value="1"/>
</dbReference>
<gene>
    <name evidence="10" type="ORF">GH975_00195</name>
</gene>
<evidence type="ECO:0000313" key="10">
    <source>
        <dbReference type="EMBL" id="QGG79059.1"/>
    </source>
</evidence>
<organism evidence="10 11">
    <name type="scientific">Litorivicinus lipolyticus</name>
    <dbReference type="NCBI Taxonomy" id="418701"/>
    <lineage>
        <taxon>Bacteria</taxon>
        <taxon>Pseudomonadati</taxon>
        <taxon>Pseudomonadota</taxon>
        <taxon>Gammaproteobacteria</taxon>
        <taxon>Oceanospirillales</taxon>
        <taxon>Litorivicinaceae</taxon>
        <taxon>Litorivicinus</taxon>
    </lineage>
</organism>
<evidence type="ECO:0000256" key="2">
    <source>
        <dbReference type="ARBA" id="ARBA00022448"/>
    </source>
</evidence>
<feature type="transmembrane region" description="Helical" evidence="9">
    <location>
        <begin position="169"/>
        <end position="187"/>
    </location>
</feature>
<dbReference type="InterPro" id="IPR007272">
    <property type="entry name" value="Sulf_transp_TsuA/YedE"/>
</dbReference>
<evidence type="ECO:0000256" key="1">
    <source>
        <dbReference type="ARBA" id="ARBA00004429"/>
    </source>
</evidence>
<evidence type="ECO:0000256" key="5">
    <source>
        <dbReference type="ARBA" id="ARBA00022692"/>
    </source>
</evidence>
<feature type="transmembrane region" description="Helical" evidence="9">
    <location>
        <begin position="289"/>
        <end position="310"/>
    </location>
</feature>
<evidence type="ECO:0000256" key="3">
    <source>
        <dbReference type="ARBA" id="ARBA00022475"/>
    </source>
</evidence>
<keyword evidence="3" id="KW-1003">Cell membrane</keyword>
<evidence type="ECO:0000313" key="11">
    <source>
        <dbReference type="Proteomes" id="UP000388235"/>
    </source>
</evidence>
<protein>
    <submittedName>
        <fullName evidence="10">YeeE/YedE family protein</fullName>
    </submittedName>
</protein>
<comment type="similarity">
    <text evidence="8">Belongs to the TsuA/YedE (TC 9.B.102) family.</text>
</comment>
<dbReference type="AlphaFoldDB" id="A0A5Q2Q559"/>
<feature type="transmembrane region" description="Helical" evidence="9">
    <location>
        <begin position="52"/>
        <end position="71"/>
    </location>
</feature>
<dbReference type="Proteomes" id="UP000388235">
    <property type="component" value="Chromosome"/>
</dbReference>
<accession>A0A5Q2Q559</accession>